<sequence>MSQGFTPSSGGFSGGQSGFGGGSQNSGFGDSGGFSAGSPSGASGSSGGAFGGSNQNASGSGFNSGSAPVSSSRHSSGKKRGSGRLQSAPLEWILPGLVLGLISIGLNAWITFGSPVATDTSFFAVAVIAWILAGILGVLSVGKYMATVNERKSTGFYTEDPVKKLLFVSAAVLLLIAVLWSAGDIALWAGKRSW</sequence>
<dbReference type="AlphaFoldDB" id="A0A172QWA2"/>
<evidence type="ECO:0000313" key="3">
    <source>
        <dbReference type="EMBL" id="ANE04900.1"/>
    </source>
</evidence>
<feature type="compositionally biased region" description="Low complexity" evidence="1">
    <location>
        <begin position="52"/>
        <end position="74"/>
    </location>
</feature>
<keyword evidence="2" id="KW-0472">Membrane</keyword>
<name>A0A172QWA2_9CORY</name>
<accession>A0A172QWA2</accession>
<organism evidence="3 4">
    <name type="scientific">Corynebacterium crudilactis</name>
    <dbReference type="NCBI Taxonomy" id="1652495"/>
    <lineage>
        <taxon>Bacteria</taxon>
        <taxon>Bacillati</taxon>
        <taxon>Actinomycetota</taxon>
        <taxon>Actinomycetes</taxon>
        <taxon>Mycobacteriales</taxon>
        <taxon>Corynebacteriaceae</taxon>
        <taxon>Corynebacterium</taxon>
    </lineage>
</organism>
<dbReference type="RefSeq" id="WP_066568243.1">
    <property type="nucleotide sequence ID" value="NZ_CP015622.1"/>
</dbReference>
<proteinExistence type="predicted"/>
<keyword evidence="2" id="KW-1133">Transmembrane helix</keyword>
<dbReference type="KEGG" id="ccjz:ccrud_12300"/>
<keyword evidence="2" id="KW-0812">Transmembrane</keyword>
<evidence type="ECO:0000256" key="2">
    <source>
        <dbReference type="SAM" id="Phobius"/>
    </source>
</evidence>
<evidence type="ECO:0000313" key="4">
    <source>
        <dbReference type="Proteomes" id="UP000076929"/>
    </source>
</evidence>
<feature type="transmembrane region" description="Helical" evidence="2">
    <location>
        <begin position="88"/>
        <end position="110"/>
    </location>
</feature>
<keyword evidence="4" id="KW-1185">Reference proteome</keyword>
<feature type="transmembrane region" description="Helical" evidence="2">
    <location>
        <begin position="165"/>
        <end position="189"/>
    </location>
</feature>
<gene>
    <name evidence="3" type="ORF">ccrud_12300</name>
</gene>
<feature type="compositionally biased region" description="Gly residues" evidence="1">
    <location>
        <begin position="11"/>
        <end position="35"/>
    </location>
</feature>
<feature type="compositionally biased region" description="Low complexity" evidence="1">
    <location>
        <begin position="1"/>
        <end position="10"/>
    </location>
</feature>
<dbReference type="EMBL" id="CP015622">
    <property type="protein sequence ID" value="ANE04900.1"/>
    <property type="molecule type" value="Genomic_DNA"/>
</dbReference>
<dbReference type="STRING" id="1652495.ccrud_12300"/>
<feature type="region of interest" description="Disordered" evidence="1">
    <location>
        <begin position="1"/>
        <end position="83"/>
    </location>
</feature>
<feature type="transmembrane region" description="Helical" evidence="2">
    <location>
        <begin position="122"/>
        <end position="144"/>
    </location>
</feature>
<evidence type="ECO:0000256" key="1">
    <source>
        <dbReference type="SAM" id="MobiDB-lite"/>
    </source>
</evidence>
<protein>
    <submittedName>
        <fullName evidence="3">Uncharacterized protein</fullName>
    </submittedName>
</protein>
<dbReference type="Proteomes" id="UP000076929">
    <property type="component" value="Chromosome"/>
</dbReference>
<reference evidence="3 4" key="1">
    <citation type="submission" date="2016-05" db="EMBL/GenBank/DDBJ databases">
        <title>Complete genome sequence of Corynebacterium crudilactis, a new Corynebacterium species isolated from raw cow's milk.</title>
        <authorList>
            <person name="Christian R."/>
            <person name="Zimmermann J."/>
            <person name="Lipski A."/>
            <person name="Kalinowski J."/>
        </authorList>
    </citation>
    <scope>NUCLEOTIDE SEQUENCE [LARGE SCALE GENOMIC DNA]</scope>
    <source>
        <strain evidence="3 4">JZ16</strain>
    </source>
</reference>